<reference evidence="3 4" key="1">
    <citation type="submission" date="2019-02" db="EMBL/GenBank/DDBJ databases">
        <title>Deep-cultivation of Planctomycetes and their phenomic and genomic characterization uncovers novel biology.</title>
        <authorList>
            <person name="Wiegand S."/>
            <person name="Jogler M."/>
            <person name="Boedeker C."/>
            <person name="Pinto D."/>
            <person name="Vollmers J."/>
            <person name="Rivas-Marin E."/>
            <person name="Kohn T."/>
            <person name="Peeters S.H."/>
            <person name="Heuer A."/>
            <person name="Rast P."/>
            <person name="Oberbeckmann S."/>
            <person name="Bunk B."/>
            <person name="Jeske O."/>
            <person name="Meyerdierks A."/>
            <person name="Storesund J.E."/>
            <person name="Kallscheuer N."/>
            <person name="Luecker S."/>
            <person name="Lage O.M."/>
            <person name="Pohl T."/>
            <person name="Merkel B.J."/>
            <person name="Hornburger P."/>
            <person name="Mueller R.-W."/>
            <person name="Bruemmer F."/>
            <person name="Labrenz M."/>
            <person name="Spormann A.M."/>
            <person name="Op den Camp H."/>
            <person name="Overmann J."/>
            <person name="Amann R."/>
            <person name="Jetten M.S.M."/>
            <person name="Mascher T."/>
            <person name="Medema M.H."/>
            <person name="Devos D.P."/>
            <person name="Kaster A.-K."/>
            <person name="Ovreas L."/>
            <person name="Rohde M."/>
            <person name="Galperin M.Y."/>
            <person name="Jogler C."/>
        </authorList>
    </citation>
    <scope>NUCLEOTIDE SEQUENCE [LARGE SCALE GENOMIC DNA]</scope>
    <source>
        <strain evidence="3 4">Pla133</strain>
    </source>
</reference>
<gene>
    <name evidence="3" type="ORF">Pla133_15970</name>
</gene>
<organism evidence="3 4">
    <name type="scientific">Engelhardtia mirabilis</name>
    <dbReference type="NCBI Taxonomy" id="2528011"/>
    <lineage>
        <taxon>Bacteria</taxon>
        <taxon>Pseudomonadati</taxon>
        <taxon>Planctomycetota</taxon>
        <taxon>Planctomycetia</taxon>
        <taxon>Planctomycetia incertae sedis</taxon>
        <taxon>Engelhardtia</taxon>
    </lineage>
</organism>
<protein>
    <recommendedName>
        <fullName evidence="2">YtkA-like domain-containing protein</fullName>
    </recommendedName>
</protein>
<dbReference type="Pfam" id="PF13115">
    <property type="entry name" value="YtkA"/>
    <property type="match status" value="1"/>
</dbReference>
<sequence>MANQFGDEQASGPVRKAPSWASRSGTAGVLLLVVLATGACGRDDAGDHEIDVALSFDPAASTGPTTCVVELSGPDGQPVAGAVVHVEGNMSHAGMVPVFGDAVEASAGRYEAPFEFTMGGDWFVVVSADLADGRQLERVIDVPAVSVRRPGTTTDSEQR</sequence>
<dbReference type="AlphaFoldDB" id="A0A518BHS2"/>
<accession>A0A518BHS2</accession>
<evidence type="ECO:0000259" key="2">
    <source>
        <dbReference type="Pfam" id="PF13115"/>
    </source>
</evidence>
<dbReference type="EMBL" id="CP036287">
    <property type="protein sequence ID" value="QDU66521.1"/>
    <property type="molecule type" value="Genomic_DNA"/>
</dbReference>
<evidence type="ECO:0000256" key="1">
    <source>
        <dbReference type="SAM" id="MobiDB-lite"/>
    </source>
</evidence>
<keyword evidence="4" id="KW-1185">Reference proteome</keyword>
<dbReference type="Proteomes" id="UP000316921">
    <property type="component" value="Chromosome"/>
</dbReference>
<dbReference type="RefSeq" id="WP_145064350.1">
    <property type="nucleotide sequence ID" value="NZ_CP036287.1"/>
</dbReference>
<evidence type="ECO:0000313" key="4">
    <source>
        <dbReference type="Proteomes" id="UP000316921"/>
    </source>
</evidence>
<evidence type="ECO:0000313" key="3">
    <source>
        <dbReference type="EMBL" id="QDU66521.1"/>
    </source>
</evidence>
<name>A0A518BHS2_9BACT</name>
<dbReference type="InterPro" id="IPR032693">
    <property type="entry name" value="YtkA-like_dom"/>
</dbReference>
<feature type="domain" description="YtkA-like" evidence="2">
    <location>
        <begin position="46"/>
        <end position="126"/>
    </location>
</feature>
<feature type="region of interest" description="Disordered" evidence="1">
    <location>
        <begin position="1"/>
        <end position="21"/>
    </location>
</feature>
<dbReference type="KEGG" id="pbap:Pla133_15970"/>
<proteinExistence type="predicted"/>